<accession>A0A6F8YVV3</accession>
<gene>
    <name evidence="1" type="ORF">Psuf_073810</name>
</gene>
<proteinExistence type="predicted"/>
<dbReference type="EMBL" id="AP022871">
    <property type="protein sequence ID" value="BCB90068.1"/>
    <property type="molecule type" value="Genomic_DNA"/>
</dbReference>
<dbReference type="AlphaFoldDB" id="A0A6F8YVV3"/>
<dbReference type="KEGG" id="psuu:Psuf_073810"/>
<reference evidence="1 2" key="1">
    <citation type="submission" date="2020-03" db="EMBL/GenBank/DDBJ databases">
        <title>Whole genome shotgun sequence of Phytohabitans suffuscus NBRC 105367.</title>
        <authorList>
            <person name="Komaki H."/>
            <person name="Tamura T."/>
        </authorList>
    </citation>
    <scope>NUCLEOTIDE SEQUENCE [LARGE SCALE GENOMIC DNA]</scope>
    <source>
        <strain evidence="1 2">NBRC 105367</strain>
    </source>
</reference>
<sequence length="68" mass="7569">MTDEFDQRLAGLLDGMFAGQERFTRDEVMRRALAADLPADLRARLEGLPEGEYALDEVAEALDVEDAI</sequence>
<dbReference type="RefSeq" id="WP_173162197.1">
    <property type="nucleotide sequence ID" value="NZ_AP022871.1"/>
</dbReference>
<evidence type="ECO:0000313" key="1">
    <source>
        <dbReference type="EMBL" id="BCB90068.1"/>
    </source>
</evidence>
<protein>
    <submittedName>
        <fullName evidence="1">Uncharacterized protein</fullName>
    </submittedName>
</protein>
<evidence type="ECO:0000313" key="2">
    <source>
        <dbReference type="Proteomes" id="UP000503011"/>
    </source>
</evidence>
<name>A0A6F8YVV3_9ACTN</name>
<keyword evidence="2" id="KW-1185">Reference proteome</keyword>
<dbReference type="Proteomes" id="UP000503011">
    <property type="component" value="Chromosome"/>
</dbReference>
<organism evidence="1 2">
    <name type="scientific">Phytohabitans suffuscus</name>
    <dbReference type="NCBI Taxonomy" id="624315"/>
    <lineage>
        <taxon>Bacteria</taxon>
        <taxon>Bacillati</taxon>
        <taxon>Actinomycetota</taxon>
        <taxon>Actinomycetes</taxon>
        <taxon>Micromonosporales</taxon>
        <taxon>Micromonosporaceae</taxon>
    </lineage>
</organism>
<reference evidence="1 2" key="2">
    <citation type="submission" date="2020-03" db="EMBL/GenBank/DDBJ databases">
        <authorList>
            <person name="Ichikawa N."/>
            <person name="Kimura A."/>
            <person name="Kitahashi Y."/>
            <person name="Uohara A."/>
        </authorList>
    </citation>
    <scope>NUCLEOTIDE SEQUENCE [LARGE SCALE GENOMIC DNA]</scope>
    <source>
        <strain evidence="1 2">NBRC 105367</strain>
    </source>
</reference>